<reference evidence="1" key="1">
    <citation type="submission" date="2022-01" db="EMBL/GenBank/DDBJ databases">
        <title>Collection of gut derived symbiotic bacterial strains cultured from healthy donors.</title>
        <authorList>
            <person name="Lin H."/>
            <person name="Kohout C."/>
            <person name="Waligurski E."/>
            <person name="Pamer E.G."/>
        </authorList>
    </citation>
    <scope>NUCLEOTIDE SEQUENCE</scope>
    <source>
        <strain evidence="1">DFI.1.149</strain>
    </source>
</reference>
<dbReference type="GeneID" id="61276910"/>
<accession>A0AAW5CHS4</accession>
<sequence>MEAIGKIIATEKQPSTIEEFTFWTRKDLKLKPFDVVVVEYVKDVNGEPKRHLE</sequence>
<gene>
    <name evidence="1" type="ORF">L0P03_21045</name>
</gene>
<dbReference type="EMBL" id="JAKNDN010000073">
    <property type="protein sequence ID" value="MCG4962306.1"/>
    <property type="molecule type" value="Genomic_DNA"/>
</dbReference>
<organism evidence="1 2">
    <name type="scientific">Odoribacter splanchnicus</name>
    <dbReference type="NCBI Taxonomy" id="28118"/>
    <lineage>
        <taxon>Bacteria</taxon>
        <taxon>Pseudomonadati</taxon>
        <taxon>Bacteroidota</taxon>
        <taxon>Bacteroidia</taxon>
        <taxon>Bacteroidales</taxon>
        <taxon>Odoribacteraceae</taxon>
        <taxon>Odoribacter</taxon>
    </lineage>
</organism>
<dbReference type="AlphaFoldDB" id="A0AAW5CHS4"/>
<evidence type="ECO:0000313" key="1">
    <source>
        <dbReference type="EMBL" id="MCG4962306.1"/>
    </source>
</evidence>
<comment type="caution">
    <text evidence="1">The sequence shown here is derived from an EMBL/GenBank/DDBJ whole genome shotgun (WGS) entry which is preliminary data.</text>
</comment>
<proteinExistence type="predicted"/>
<protein>
    <submittedName>
        <fullName evidence="1">Uncharacterized protein</fullName>
    </submittedName>
</protein>
<evidence type="ECO:0000313" key="2">
    <source>
        <dbReference type="Proteomes" id="UP001199750"/>
    </source>
</evidence>
<dbReference type="RefSeq" id="WP_157741834.1">
    <property type="nucleotide sequence ID" value="NZ_JAHONW010000067.1"/>
</dbReference>
<name>A0AAW5CHS4_9BACT</name>
<dbReference type="Proteomes" id="UP001199750">
    <property type="component" value="Unassembled WGS sequence"/>
</dbReference>